<sequence>MEFEALLSIGPMAYERKTGKEYDQATKTSYETFANESAWK</sequence>
<gene>
    <name evidence="1" type="ORF">SNR37_001806</name>
</gene>
<name>A0ABU7FZ92_9ALTE</name>
<accession>A0ABU7FZ92</accession>
<organism evidence="1 2">
    <name type="scientific">Agarivorans aestuarii</name>
    <dbReference type="NCBI Taxonomy" id="1563703"/>
    <lineage>
        <taxon>Bacteria</taxon>
        <taxon>Pseudomonadati</taxon>
        <taxon>Pseudomonadota</taxon>
        <taxon>Gammaproteobacteria</taxon>
        <taxon>Alteromonadales</taxon>
        <taxon>Alteromonadaceae</taxon>
        <taxon>Agarivorans</taxon>
    </lineage>
</organism>
<dbReference type="EMBL" id="JAYDYW010000002">
    <property type="protein sequence ID" value="MEE1672477.1"/>
    <property type="molecule type" value="Genomic_DNA"/>
</dbReference>
<keyword evidence="2" id="KW-1185">Reference proteome</keyword>
<comment type="caution">
    <text evidence="1">The sequence shown here is derived from an EMBL/GenBank/DDBJ whole genome shotgun (WGS) entry which is preliminary data.</text>
</comment>
<evidence type="ECO:0000313" key="1">
    <source>
        <dbReference type="EMBL" id="MEE1672477.1"/>
    </source>
</evidence>
<reference evidence="2" key="1">
    <citation type="submission" date="2023-07" db="EMBL/GenBank/DDBJ databases">
        <title>Draft genome sequence of Agarivorans aestuarii strain ZMCS4, a CAZymes producing bacteria isolated from the marine brown algae Clodostephus spongiosus.</title>
        <authorList>
            <person name="Lorente B."/>
            <person name="Cabral C."/>
            <person name="Frias J."/>
            <person name="Faria J."/>
            <person name="Toubarro D."/>
        </authorList>
    </citation>
    <scope>NUCLEOTIDE SEQUENCE [LARGE SCALE GENOMIC DNA]</scope>
    <source>
        <strain evidence="2">ZMCS4</strain>
    </source>
</reference>
<dbReference type="Proteomes" id="UP001310248">
    <property type="component" value="Unassembled WGS sequence"/>
</dbReference>
<proteinExistence type="predicted"/>
<reference evidence="1 2" key="2">
    <citation type="submission" date="2023-12" db="EMBL/GenBank/DDBJ databases">
        <authorList>
            <consortium name="Cladostephus spongiosus"/>
            <person name="Lorente B."/>
            <person name="Cabral C."/>
            <person name="Frias J."/>
            <person name="Faria J."/>
            <person name="Toubarro D."/>
        </authorList>
    </citation>
    <scope>NUCLEOTIDE SEQUENCE [LARGE SCALE GENOMIC DNA]</scope>
    <source>
        <strain evidence="1 2">ZMCS4</strain>
    </source>
</reference>
<dbReference type="RefSeq" id="WP_329773848.1">
    <property type="nucleotide sequence ID" value="NZ_JAYDYW010000002.1"/>
</dbReference>
<protein>
    <submittedName>
        <fullName evidence="1">Uncharacterized protein</fullName>
    </submittedName>
</protein>
<evidence type="ECO:0000313" key="2">
    <source>
        <dbReference type="Proteomes" id="UP001310248"/>
    </source>
</evidence>